<organism evidence="1 2">
    <name type="scientific">Glomus cerebriforme</name>
    <dbReference type="NCBI Taxonomy" id="658196"/>
    <lineage>
        <taxon>Eukaryota</taxon>
        <taxon>Fungi</taxon>
        <taxon>Fungi incertae sedis</taxon>
        <taxon>Mucoromycota</taxon>
        <taxon>Glomeromycotina</taxon>
        <taxon>Glomeromycetes</taxon>
        <taxon>Glomerales</taxon>
        <taxon>Glomeraceae</taxon>
        <taxon>Glomus</taxon>
    </lineage>
</organism>
<name>A0A397SMA7_9GLOM</name>
<gene>
    <name evidence="1" type="ORF">C1645_827920</name>
</gene>
<dbReference type="Proteomes" id="UP000265703">
    <property type="component" value="Unassembled WGS sequence"/>
</dbReference>
<reference evidence="1 2" key="1">
    <citation type="submission" date="2018-06" db="EMBL/GenBank/DDBJ databases">
        <title>Comparative genomics reveals the genomic features of Rhizophagus irregularis, R. cerebriforme, R. diaphanum and Gigaspora rosea, and their symbiotic lifestyle signature.</title>
        <authorList>
            <person name="Morin E."/>
            <person name="San Clemente H."/>
            <person name="Chen E.C.H."/>
            <person name="De La Providencia I."/>
            <person name="Hainaut M."/>
            <person name="Kuo A."/>
            <person name="Kohler A."/>
            <person name="Murat C."/>
            <person name="Tang N."/>
            <person name="Roy S."/>
            <person name="Loubradou J."/>
            <person name="Henrissat B."/>
            <person name="Grigoriev I.V."/>
            <person name="Corradi N."/>
            <person name="Roux C."/>
            <person name="Martin F.M."/>
        </authorList>
    </citation>
    <scope>NUCLEOTIDE SEQUENCE [LARGE SCALE GENOMIC DNA]</scope>
    <source>
        <strain evidence="1 2">DAOM 227022</strain>
    </source>
</reference>
<protein>
    <submittedName>
        <fullName evidence="1">Uncharacterized protein</fullName>
    </submittedName>
</protein>
<sequence>MYDNNQLLVVVNTLIQKYSKIFNDTLDLRLELRHLISTLEHTEPKIKYDAWLSCYDEEVAVKPLIKRISTATSFILNYSFTLASYRRSILYICAQIGLPCPELDVINDVTHETLSQAIPFT</sequence>
<keyword evidence="2" id="KW-1185">Reference proteome</keyword>
<evidence type="ECO:0000313" key="2">
    <source>
        <dbReference type="Proteomes" id="UP000265703"/>
    </source>
</evidence>
<dbReference type="AlphaFoldDB" id="A0A397SMA7"/>
<proteinExistence type="predicted"/>
<dbReference type="EMBL" id="QKYT01000313">
    <property type="protein sequence ID" value="RIA87340.1"/>
    <property type="molecule type" value="Genomic_DNA"/>
</dbReference>
<accession>A0A397SMA7</accession>
<evidence type="ECO:0000313" key="1">
    <source>
        <dbReference type="EMBL" id="RIA87340.1"/>
    </source>
</evidence>
<comment type="caution">
    <text evidence="1">The sequence shown here is derived from an EMBL/GenBank/DDBJ whole genome shotgun (WGS) entry which is preliminary data.</text>
</comment>